<feature type="compositionally biased region" description="Basic and acidic residues" evidence="3">
    <location>
        <begin position="50"/>
        <end position="65"/>
    </location>
</feature>
<dbReference type="InterPro" id="IPR044926">
    <property type="entry name" value="RGS_subdomain_2"/>
</dbReference>
<feature type="region of interest" description="Disordered" evidence="3">
    <location>
        <begin position="1"/>
        <end position="65"/>
    </location>
</feature>
<feature type="compositionally biased region" description="Low complexity" evidence="3">
    <location>
        <begin position="229"/>
        <end position="240"/>
    </location>
</feature>
<feature type="compositionally biased region" description="Basic and acidic residues" evidence="3">
    <location>
        <begin position="241"/>
        <end position="255"/>
    </location>
</feature>
<dbReference type="RefSeq" id="XP_013793328.1">
    <property type="nucleotide sequence ID" value="XM_013937874.2"/>
</dbReference>
<dbReference type="InterPro" id="IPR043581">
    <property type="entry name" value="Axin-like"/>
</dbReference>
<name>A0ABM1C331_LIMPO</name>
<feature type="non-terminal residue" evidence="6">
    <location>
        <position position="293"/>
    </location>
</feature>
<dbReference type="Pfam" id="PF00615">
    <property type="entry name" value="RGS"/>
    <property type="match status" value="1"/>
</dbReference>
<dbReference type="InterPro" id="IPR024066">
    <property type="entry name" value="RGS_subdom1/3"/>
</dbReference>
<dbReference type="SMART" id="SM00315">
    <property type="entry name" value="RGS"/>
    <property type="match status" value="1"/>
</dbReference>
<feature type="region of interest" description="Disordered" evidence="3">
    <location>
        <begin position="224"/>
        <end position="255"/>
    </location>
</feature>
<evidence type="ECO:0000256" key="3">
    <source>
        <dbReference type="SAM" id="MobiDB-lite"/>
    </source>
</evidence>
<dbReference type="Proteomes" id="UP000694941">
    <property type="component" value="Unplaced"/>
</dbReference>
<reference evidence="6" key="1">
    <citation type="submission" date="2025-08" db="UniProtKB">
        <authorList>
            <consortium name="RefSeq"/>
        </authorList>
    </citation>
    <scope>IDENTIFICATION</scope>
    <source>
        <tissue evidence="6">Muscle</tissue>
    </source>
</reference>
<accession>A0ABM1C331</accession>
<evidence type="ECO:0000259" key="4">
    <source>
        <dbReference type="PROSITE" id="PS50132"/>
    </source>
</evidence>
<organism evidence="5 6">
    <name type="scientific">Limulus polyphemus</name>
    <name type="common">Atlantic horseshoe crab</name>
    <dbReference type="NCBI Taxonomy" id="6850"/>
    <lineage>
        <taxon>Eukaryota</taxon>
        <taxon>Metazoa</taxon>
        <taxon>Ecdysozoa</taxon>
        <taxon>Arthropoda</taxon>
        <taxon>Chelicerata</taxon>
        <taxon>Merostomata</taxon>
        <taxon>Xiphosura</taxon>
        <taxon>Limulidae</taxon>
        <taxon>Limulus</taxon>
    </lineage>
</organism>
<feature type="compositionally biased region" description="Basic and acidic residues" evidence="3">
    <location>
        <begin position="7"/>
        <end position="21"/>
    </location>
</feature>
<evidence type="ECO:0000313" key="5">
    <source>
        <dbReference type="Proteomes" id="UP000694941"/>
    </source>
</evidence>
<dbReference type="SUPFAM" id="SSF48097">
    <property type="entry name" value="Regulator of G-protein signaling, RGS"/>
    <property type="match status" value="1"/>
</dbReference>
<feature type="domain" description="RGS" evidence="4">
    <location>
        <begin position="96"/>
        <end position="213"/>
    </location>
</feature>
<dbReference type="Gene3D" id="1.10.196.10">
    <property type="match status" value="1"/>
</dbReference>
<evidence type="ECO:0000256" key="2">
    <source>
        <dbReference type="ARBA" id="ARBA00022490"/>
    </source>
</evidence>
<dbReference type="GeneID" id="106477286"/>
<keyword evidence="2" id="KW-0963">Cytoplasm</keyword>
<proteinExistence type="predicted"/>
<dbReference type="PROSITE" id="PS50132">
    <property type="entry name" value="RGS"/>
    <property type="match status" value="1"/>
</dbReference>
<comment type="subcellular location">
    <subcellularLocation>
        <location evidence="1">Cytoplasm</location>
    </subcellularLocation>
</comment>
<dbReference type="PANTHER" id="PTHR46102:SF2">
    <property type="entry name" value="AXIN"/>
    <property type="match status" value="1"/>
</dbReference>
<dbReference type="Gene3D" id="1.10.167.10">
    <property type="entry name" value="Regulator of G-protein Signalling 4, domain 2"/>
    <property type="match status" value="1"/>
</dbReference>
<evidence type="ECO:0000313" key="6">
    <source>
        <dbReference type="RefSeq" id="XP_013793328.1"/>
    </source>
</evidence>
<gene>
    <name evidence="6" type="primary">LOC106477286</name>
</gene>
<dbReference type="InterPro" id="IPR036305">
    <property type="entry name" value="RGS_sf"/>
</dbReference>
<dbReference type="PANTHER" id="PTHR46102">
    <property type="entry name" value="AXIN"/>
    <property type="match status" value="1"/>
</dbReference>
<evidence type="ECO:0000256" key="1">
    <source>
        <dbReference type="ARBA" id="ARBA00004496"/>
    </source>
</evidence>
<keyword evidence="5" id="KW-1185">Reference proteome</keyword>
<dbReference type="PRINTS" id="PR01301">
    <property type="entry name" value="RGSPROTEIN"/>
</dbReference>
<protein>
    <submittedName>
        <fullName evidence="6">Axin-1-like</fullName>
    </submittedName>
</protein>
<dbReference type="InterPro" id="IPR016137">
    <property type="entry name" value="RGS"/>
</dbReference>
<sequence length="293" mass="33723">MSDEALSDDHLAPLTIKKETSPKQQTNGFKFTTGDRKCGHKTTRKSQSNSRDDSEERVKCNDREEAKHIQERAEEHYPCERDFSSVTPPCFNWSRDISFLLRDLEGINLFKKFLTEENCRECLDFWLACEGIKKTNTSTSYLHQLIRVIYKKFIRSAVVQINPETRKEITDKIEQKLGLEQSIFDKAQRDVEQVMSQTVYPNFLKSDLFLGYIHSLQNYGHLQSEKHSCSSGSSSSTGSEPESRQDTLPTLHEDTELCIEQVSKMSLLTSEAVKPRMKLRGRTDRVPYESHAG</sequence>